<feature type="region of interest" description="Disordered" evidence="2">
    <location>
        <begin position="367"/>
        <end position="388"/>
    </location>
</feature>
<dbReference type="GO" id="GO:0030422">
    <property type="term" value="P:siRNA processing"/>
    <property type="evidence" value="ECO:0007669"/>
    <property type="project" value="TreeGrafter"/>
</dbReference>
<keyword evidence="1" id="KW-0694">RNA-binding</keyword>
<dbReference type="GO" id="GO:0031380">
    <property type="term" value="C:nuclear RNA-directed RNA polymerase complex"/>
    <property type="evidence" value="ECO:0007669"/>
    <property type="project" value="TreeGrafter"/>
</dbReference>
<gene>
    <name evidence="4" type="ORF">EUX98_g6245</name>
</gene>
<keyword evidence="1" id="KW-0548">Nucleotidyltransferase</keyword>
<name>A0A4S4MRN2_9APHY</name>
<dbReference type="PANTHER" id="PTHR23079">
    <property type="entry name" value="RNA-DEPENDENT RNA POLYMERASE"/>
    <property type="match status" value="1"/>
</dbReference>
<sequence>MMRISVEERLSRLMDWTDTTESLRVLWNSVAREGGIFSARLARAHASQARALGYRYEDPEEIEDELDGDGVMEKSSAWWDDPVSGQPSSLEETVLHLLDSGFSPSASPILAMKLCEVARKAVASCTSKFKVEVNQSCIAFCIPDPCDVLEPGEVYIRSSSRNLFDQDNIPTDTVVGDVLLTRHPCKVASDVQKARAVFKAELLHYVDVIVVSTKGHMVNGTVLDRHLLSMTGGGDYDGDLLSAYWAPNLVNGFVEADPALANKPPGLDTYLIKPLETVAEFQERVSALEEGSQISQLQRYLLSSLTNPEVVGRINKFWENAVYTLSYSDPETIKLAYLFCEALDGSKTGVTVNQQYLNELQKKYSQTPRWKEKAGSQSDTSNLPELVRPKDLGPFVMDELRAQMKKIAGEQHIRIDKNDPAKGKHNRDQDLIAPFKEAEKRANSLSESVHSSVWLEALEQIKCHVKTTRDLWETERSKLQHQKKQPLKKKSPSGGFTDAPIQARQDVLRKVSRAFNEDLLPLKRDLHSPQEWRRLCASYAYIYSLDLGQSATRFPFDVAFRELCAIKAEAVSKGRAKSVVPEFYEGMAIHQKFVRMGQKSI</sequence>
<proteinExistence type="inferred from homology"/>
<comment type="catalytic activity">
    <reaction evidence="1">
        <text>RNA(n) + a ribonucleoside 5'-triphosphate = RNA(n+1) + diphosphate</text>
        <dbReference type="Rhea" id="RHEA:21248"/>
        <dbReference type="Rhea" id="RHEA-COMP:14527"/>
        <dbReference type="Rhea" id="RHEA-COMP:17342"/>
        <dbReference type="ChEBI" id="CHEBI:33019"/>
        <dbReference type="ChEBI" id="CHEBI:61557"/>
        <dbReference type="ChEBI" id="CHEBI:140395"/>
        <dbReference type="EC" id="2.7.7.48"/>
    </reaction>
</comment>
<evidence type="ECO:0000256" key="1">
    <source>
        <dbReference type="RuleBase" id="RU363098"/>
    </source>
</evidence>
<dbReference type="InterPro" id="IPR007855">
    <property type="entry name" value="RDRP"/>
</dbReference>
<organism evidence="4 5">
    <name type="scientific">Antrodiella citrinella</name>
    <dbReference type="NCBI Taxonomy" id="2447956"/>
    <lineage>
        <taxon>Eukaryota</taxon>
        <taxon>Fungi</taxon>
        <taxon>Dikarya</taxon>
        <taxon>Basidiomycota</taxon>
        <taxon>Agaricomycotina</taxon>
        <taxon>Agaricomycetes</taxon>
        <taxon>Polyporales</taxon>
        <taxon>Steccherinaceae</taxon>
        <taxon>Antrodiella</taxon>
    </lineage>
</organism>
<dbReference type="EMBL" id="SGPM01000213">
    <property type="protein sequence ID" value="THH27948.1"/>
    <property type="molecule type" value="Genomic_DNA"/>
</dbReference>
<dbReference type="Pfam" id="PF05183">
    <property type="entry name" value="RdRP"/>
    <property type="match status" value="1"/>
</dbReference>
<keyword evidence="1" id="KW-0696">RNA-directed RNA polymerase</keyword>
<dbReference type="GO" id="GO:0003723">
    <property type="term" value="F:RNA binding"/>
    <property type="evidence" value="ECO:0007669"/>
    <property type="project" value="UniProtKB-KW"/>
</dbReference>
<comment type="caution">
    <text evidence="4">The sequence shown here is derived from an EMBL/GenBank/DDBJ whole genome shotgun (WGS) entry which is preliminary data.</text>
</comment>
<feature type="domain" description="RDRP core" evidence="3">
    <location>
        <begin position="85"/>
        <end position="375"/>
    </location>
</feature>
<keyword evidence="5" id="KW-1185">Reference proteome</keyword>
<dbReference type="OrthoDB" id="10055769at2759"/>
<accession>A0A4S4MRN2</accession>
<evidence type="ECO:0000313" key="5">
    <source>
        <dbReference type="Proteomes" id="UP000308730"/>
    </source>
</evidence>
<evidence type="ECO:0000313" key="4">
    <source>
        <dbReference type="EMBL" id="THH27948.1"/>
    </source>
</evidence>
<evidence type="ECO:0000259" key="3">
    <source>
        <dbReference type="Pfam" id="PF05183"/>
    </source>
</evidence>
<dbReference type="PANTHER" id="PTHR23079:SF14">
    <property type="entry name" value="RNA-DEPENDENT RNA POLYMERASE"/>
    <property type="match status" value="1"/>
</dbReference>
<comment type="similarity">
    <text evidence="1">Belongs to the RdRP family.</text>
</comment>
<dbReference type="EC" id="2.7.7.48" evidence="1"/>
<feature type="compositionally biased region" description="Basic residues" evidence="2">
    <location>
        <begin position="479"/>
        <end position="491"/>
    </location>
</feature>
<reference evidence="4 5" key="1">
    <citation type="submission" date="2019-02" db="EMBL/GenBank/DDBJ databases">
        <title>Genome sequencing of the rare red list fungi Antrodiella citrinella (Flaviporus citrinellus).</title>
        <authorList>
            <person name="Buettner E."/>
            <person name="Kellner H."/>
        </authorList>
    </citation>
    <scope>NUCLEOTIDE SEQUENCE [LARGE SCALE GENOMIC DNA]</scope>
    <source>
        <strain evidence="4 5">DSM 108506</strain>
    </source>
</reference>
<feature type="region of interest" description="Disordered" evidence="2">
    <location>
        <begin position="476"/>
        <end position="499"/>
    </location>
</feature>
<evidence type="ECO:0000256" key="2">
    <source>
        <dbReference type="SAM" id="MobiDB-lite"/>
    </source>
</evidence>
<dbReference type="GO" id="GO:0003968">
    <property type="term" value="F:RNA-directed RNA polymerase activity"/>
    <property type="evidence" value="ECO:0007669"/>
    <property type="project" value="UniProtKB-KW"/>
</dbReference>
<dbReference type="Proteomes" id="UP000308730">
    <property type="component" value="Unassembled WGS sequence"/>
</dbReference>
<keyword evidence="1" id="KW-0808">Transferase</keyword>
<dbReference type="InterPro" id="IPR057596">
    <property type="entry name" value="RDRP_core"/>
</dbReference>
<protein>
    <recommendedName>
        <fullName evidence="1">RNA-dependent RNA polymerase</fullName>
        <ecNumber evidence="1">2.7.7.48</ecNumber>
    </recommendedName>
</protein>
<dbReference type="AlphaFoldDB" id="A0A4S4MRN2"/>